<accession>A0ABS9SPZ0</accession>
<comment type="caution">
    <text evidence="1">The sequence shown here is derived from an EMBL/GenBank/DDBJ whole genome shotgun (WGS) entry which is preliminary data.</text>
</comment>
<keyword evidence="2" id="KW-1185">Reference proteome</keyword>
<sequence>MAELLQVRHPQELEEISTNADARRKILETMEIYYGLHIPDFGKMKTLPILKEIMR</sequence>
<gene>
    <name evidence="1" type="ORF">MKP09_20805</name>
</gene>
<reference evidence="1 2" key="1">
    <citation type="submission" date="2022-02" db="EMBL/GenBank/DDBJ databases">
        <authorList>
            <person name="Min J."/>
        </authorList>
    </citation>
    <scope>NUCLEOTIDE SEQUENCE [LARGE SCALE GENOMIC DNA]</scope>
    <source>
        <strain evidence="1 2">GR10-1</strain>
    </source>
</reference>
<name>A0ABS9SPZ0_9BACT</name>
<dbReference type="EMBL" id="JAKWBL010000004">
    <property type="protein sequence ID" value="MCH5600184.1"/>
    <property type="molecule type" value="Genomic_DNA"/>
</dbReference>
<protein>
    <submittedName>
        <fullName evidence="1">Uncharacterized protein</fullName>
    </submittedName>
</protein>
<evidence type="ECO:0000313" key="1">
    <source>
        <dbReference type="EMBL" id="MCH5600184.1"/>
    </source>
</evidence>
<proteinExistence type="predicted"/>
<dbReference type="RefSeq" id="WP_240832194.1">
    <property type="nucleotide sequence ID" value="NZ_JAKWBL010000004.1"/>
</dbReference>
<evidence type="ECO:0000313" key="2">
    <source>
        <dbReference type="Proteomes" id="UP001202248"/>
    </source>
</evidence>
<organism evidence="1 2">
    <name type="scientific">Niabella ginsengisoli</name>
    <dbReference type="NCBI Taxonomy" id="522298"/>
    <lineage>
        <taxon>Bacteria</taxon>
        <taxon>Pseudomonadati</taxon>
        <taxon>Bacteroidota</taxon>
        <taxon>Chitinophagia</taxon>
        <taxon>Chitinophagales</taxon>
        <taxon>Chitinophagaceae</taxon>
        <taxon>Niabella</taxon>
    </lineage>
</organism>
<dbReference type="Proteomes" id="UP001202248">
    <property type="component" value="Unassembled WGS sequence"/>
</dbReference>